<keyword evidence="2" id="KW-0489">Methyltransferase</keyword>
<keyword evidence="4" id="KW-0949">S-adenosyl-L-methionine</keyword>
<gene>
    <name evidence="13" type="ORF">R9X50_00259300</name>
</gene>
<dbReference type="Gene3D" id="3.40.50.150">
    <property type="entry name" value="Vaccinia Virus protein VP39"/>
    <property type="match status" value="1"/>
</dbReference>
<protein>
    <recommendedName>
        <fullName evidence="7">tRNA (guanine(26)-N(2))-dimethyltransferase</fullName>
        <ecNumber evidence="7">2.1.1.216</ecNumber>
    </recommendedName>
    <alternativeName>
        <fullName evidence="10">tRNA 2,2-dimethylguanosine-26 methyltransferase</fullName>
    </alternativeName>
    <alternativeName>
        <fullName evidence="9">tRNA(guanine-26,N(2)-N(2)) methyltransferase</fullName>
    </alternativeName>
    <alternativeName>
        <fullName evidence="11">tRNA(m(2,2)G26)dimethyltransferase</fullName>
    </alternativeName>
</protein>
<feature type="region of interest" description="Disordered" evidence="12">
    <location>
        <begin position="103"/>
        <end position="171"/>
    </location>
</feature>
<dbReference type="NCBIfam" id="TIGR00308">
    <property type="entry name" value="TRM1"/>
    <property type="match status" value="1"/>
</dbReference>
<feature type="compositionally biased region" description="Polar residues" evidence="12">
    <location>
        <begin position="143"/>
        <end position="166"/>
    </location>
</feature>
<dbReference type="EC" id="2.1.1.216" evidence="7"/>
<evidence type="ECO:0000256" key="9">
    <source>
        <dbReference type="ARBA" id="ARBA00077143"/>
    </source>
</evidence>
<dbReference type="Pfam" id="PF02005">
    <property type="entry name" value="TRM"/>
    <property type="match status" value="2"/>
</dbReference>
<name>A0AAQ3R958_9PEZI</name>
<evidence type="ECO:0000256" key="2">
    <source>
        <dbReference type="ARBA" id="ARBA00022603"/>
    </source>
</evidence>
<feature type="compositionally biased region" description="Basic residues" evidence="12">
    <location>
        <begin position="109"/>
        <end position="119"/>
    </location>
</feature>
<dbReference type="FunFam" id="3.30.56.70:FF:000001">
    <property type="entry name" value="tRNA (guanine(26)-N(2))-dimethyltransferase"/>
    <property type="match status" value="1"/>
</dbReference>
<dbReference type="InterPro" id="IPR029063">
    <property type="entry name" value="SAM-dependent_MTases_sf"/>
</dbReference>
<evidence type="ECO:0000256" key="4">
    <source>
        <dbReference type="ARBA" id="ARBA00022691"/>
    </source>
</evidence>
<accession>A0AAQ3R958</accession>
<organism evidence="13 14">
    <name type="scientific">Acrodontium crateriforme</name>
    <dbReference type="NCBI Taxonomy" id="150365"/>
    <lineage>
        <taxon>Eukaryota</taxon>
        <taxon>Fungi</taxon>
        <taxon>Dikarya</taxon>
        <taxon>Ascomycota</taxon>
        <taxon>Pezizomycotina</taxon>
        <taxon>Dothideomycetes</taxon>
        <taxon>Dothideomycetidae</taxon>
        <taxon>Mycosphaerellales</taxon>
        <taxon>Teratosphaeriaceae</taxon>
        <taxon>Acrodontium</taxon>
    </lineage>
</organism>
<dbReference type="InterPro" id="IPR042296">
    <property type="entry name" value="tRNA_met_Trm1_C"/>
</dbReference>
<feature type="region of interest" description="Disordered" evidence="12">
    <location>
        <begin position="44"/>
        <end position="68"/>
    </location>
</feature>
<evidence type="ECO:0000313" key="13">
    <source>
        <dbReference type="EMBL" id="WPG99774.1"/>
    </source>
</evidence>
<dbReference type="PANTHER" id="PTHR10631:SF3">
    <property type="entry name" value="TRNA (GUANINE(26)-N(2))-DIMETHYLTRANSFERASE"/>
    <property type="match status" value="1"/>
</dbReference>
<evidence type="ECO:0000256" key="1">
    <source>
        <dbReference type="ARBA" id="ARBA00022555"/>
    </source>
</evidence>
<dbReference type="GO" id="GO:0160104">
    <property type="term" value="F:tRNA (guanine(26)-N2)-dimethyltransferase activity"/>
    <property type="evidence" value="ECO:0007669"/>
    <property type="project" value="UniProtKB-EC"/>
</dbReference>
<dbReference type="Proteomes" id="UP001303373">
    <property type="component" value="Chromosome 3"/>
</dbReference>
<feature type="region of interest" description="Disordered" evidence="12">
    <location>
        <begin position="608"/>
        <end position="641"/>
    </location>
</feature>
<dbReference type="Gene3D" id="3.30.56.70">
    <property type="entry name" value="N2,N2-dimethylguanosine tRNA methyltransferase, C-terminal domain"/>
    <property type="match status" value="1"/>
</dbReference>
<keyword evidence="3" id="KW-0808">Transferase</keyword>
<evidence type="ECO:0000256" key="8">
    <source>
        <dbReference type="ARBA" id="ARBA00051897"/>
    </source>
</evidence>
<evidence type="ECO:0000313" key="14">
    <source>
        <dbReference type="Proteomes" id="UP001303373"/>
    </source>
</evidence>
<keyword evidence="14" id="KW-1185">Reference proteome</keyword>
<evidence type="ECO:0000256" key="3">
    <source>
        <dbReference type="ARBA" id="ARBA00022679"/>
    </source>
</evidence>
<keyword evidence="6" id="KW-0694">RNA-binding</keyword>
<keyword evidence="5" id="KW-0819">tRNA processing</keyword>
<dbReference type="InterPro" id="IPR002905">
    <property type="entry name" value="Trm1"/>
</dbReference>
<reference evidence="13 14" key="1">
    <citation type="submission" date="2023-11" db="EMBL/GenBank/DDBJ databases">
        <title>An acidophilic fungus is an integral part of prey digestion in a carnivorous sundew plant.</title>
        <authorList>
            <person name="Tsai I.J."/>
        </authorList>
    </citation>
    <scope>NUCLEOTIDE SEQUENCE [LARGE SCALE GENOMIC DNA]</scope>
    <source>
        <strain evidence="13">169a</strain>
    </source>
</reference>
<feature type="compositionally biased region" description="Basic and acidic residues" evidence="12">
    <location>
        <begin position="610"/>
        <end position="641"/>
    </location>
</feature>
<evidence type="ECO:0000256" key="12">
    <source>
        <dbReference type="SAM" id="MobiDB-lite"/>
    </source>
</evidence>
<feature type="region of interest" description="Disordered" evidence="12">
    <location>
        <begin position="656"/>
        <end position="681"/>
    </location>
</feature>
<evidence type="ECO:0000256" key="10">
    <source>
        <dbReference type="ARBA" id="ARBA00082896"/>
    </source>
</evidence>
<dbReference type="PANTHER" id="PTHR10631">
    <property type="entry name" value="N 2 ,N 2 -DIMETHYLGUANOSINE TRNA METHYLTRANSFERASE"/>
    <property type="match status" value="1"/>
</dbReference>
<keyword evidence="1" id="KW-0820">tRNA-binding</keyword>
<evidence type="ECO:0000256" key="6">
    <source>
        <dbReference type="ARBA" id="ARBA00022884"/>
    </source>
</evidence>
<evidence type="ECO:0000256" key="11">
    <source>
        <dbReference type="ARBA" id="ARBA00083299"/>
    </source>
</evidence>
<evidence type="ECO:0000256" key="7">
    <source>
        <dbReference type="ARBA" id="ARBA00039099"/>
    </source>
</evidence>
<dbReference type="SUPFAM" id="SSF53335">
    <property type="entry name" value="S-adenosyl-L-methionine-dependent methyltransferases"/>
    <property type="match status" value="1"/>
</dbReference>
<dbReference type="GO" id="GO:0000049">
    <property type="term" value="F:tRNA binding"/>
    <property type="evidence" value="ECO:0007669"/>
    <property type="project" value="UniProtKB-KW"/>
</dbReference>
<sequence>MTFSTMAAAQSPVPLSATPIAGQLVEHQGKTYETIQEGQAFILIPPNTRKSQDPQSKGKTSAGDDLPQNVFYNPIQQFNRDLSVLAIKAFGEDLCQRRTIKHEQDLAKHKAKKDRKRKRPDGETAEEANGGSVKFAKIENGSAEPTTAGSLEQPTEQSNTETSTNGAEPWKPNFRILDALSATGLRALRYAQEVPFSTSIVANDMSKKAVESIQINVEHNKLTSKITANTGNAMGHMYATAFPAEESHGPQHVNLKYDVIDLDPYGTATPFIDSALQALNDGGMLCVTCTDSGVFASTGYSEKTYSLYGGMPAKGSHSHETALRIILNSIASSAARYGLAIEPLLSLSIDYYVRMFVRVRKSPAEVKFLSGKAVISYECDVGCGAWTIQPLGRNTKQSGKNEHVWYKHTIAQAPSANRMCDHCGSKTHIAGPMWGGPIHNAAFVEKILSDLDVADPKVYQTKPRIEGMLDTALDELSVIHNSKDIWKRAKLADGTLEILPKTPPETLDLHPFFFIPSALAKVIHCQAPSEAALKGALRHAGYKATRSHCKPGSTKTNAPWPVVWEIMREWVRQKSPLKEGSLKETSPGWKIMQAARQVVDEVESTEAVECDSKEETPDIVTESKDVPETPVTEHEKPQDVSKMKIVFDEALGRDKPGKKLVRYQQNPRENWGPMARAKGSG</sequence>
<dbReference type="EMBL" id="CP138582">
    <property type="protein sequence ID" value="WPG99774.1"/>
    <property type="molecule type" value="Genomic_DNA"/>
</dbReference>
<dbReference type="GO" id="GO:0005634">
    <property type="term" value="C:nucleus"/>
    <property type="evidence" value="ECO:0007669"/>
    <property type="project" value="TreeGrafter"/>
</dbReference>
<proteinExistence type="predicted"/>
<dbReference type="AlphaFoldDB" id="A0AAQ3R958"/>
<dbReference type="GO" id="GO:0002940">
    <property type="term" value="P:tRNA N2-guanine methylation"/>
    <property type="evidence" value="ECO:0007669"/>
    <property type="project" value="TreeGrafter"/>
</dbReference>
<comment type="catalytic activity">
    <reaction evidence="8">
        <text>guanosine(26) in tRNA + 2 S-adenosyl-L-methionine = N(2)-dimethylguanosine(26) in tRNA + 2 S-adenosyl-L-homocysteine + 2 H(+)</text>
        <dbReference type="Rhea" id="RHEA:43140"/>
        <dbReference type="Rhea" id="RHEA-COMP:10359"/>
        <dbReference type="Rhea" id="RHEA-COMP:10360"/>
        <dbReference type="ChEBI" id="CHEBI:15378"/>
        <dbReference type="ChEBI" id="CHEBI:57856"/>
        <dbReference type="ChEBI" id="CHEBI:59789"/>
        <dbReference type="ChEBI" id="CHEBI:74269"/>
        <dbReference type="ChEBI" id="CHEBI:74513"/>
        <dbReference type="EC" id="2.1.1.216"/>
    </reaction>
</comment>
<evidence type="ECO:0000256" key="5">
    <source>
        <dbReference type="ARBA" id="ARBA00022694"/>
    </source>
</evidence>